<name>A0A9P6T541_9BASI</name>
<evidence type="ECO:0000256" key="1">
    <source>
        <dbReference type="SAM" id="MobiDB-lite"/>
    </source>
</evidence>
<sequence length="156" mass="16911">MVRGVDKIDDHLSTGPNGIELMLKWIGQVHAHQTWKGNTTSNSILRIKLEKVCQKLEDAGAKEPKAERIFLAMLEASALAGQKQHVIPKSQVKTANIAKKANNYVPPKNDLSTSCHSYDLTFKTERFSAKQNTTSTSNSPQPAASTVSLGDQGPGA</sequence>
<dbReference type="Proteomes" id="UP000886653">
    <property type="component" value="Unassembled WGS sequence"/>
</dbReference>
<comment type="caution">
    <text evidence="2">The sequence shown here is derived from an EMBL/GenBank/DDBJ whole genome shotgun (WGS) entry which is preliminary data.</text>
</comment>
<accession>A0A9P6T541</accession>
<reference evidence="2" key="1">
    <citation type="submission" date="2013-11" db="EMBL/GenBank/DDBJ databases">
        <title>Genome sequence of the fusiform rust pathogen reveals effectors for host alternation and coevolution with pine.</title>
        <authorList>
            <consortium name="DOE Joint Genome Institute"/>
            <person name="Smith K."/>
            <person name="Pendleton A."/>
            <person name="Kubisiak T."/>
            <person name="Anderson C."/>
            <person name="Salamov A."/>
            <person name="Aerts A."/>
            <person name="Riley R."/>
            <person name="Clum A."/>
            <person name="Lindquist E."/>
            <person name="Ence D."/>
            <person name="Campbell M."/>
            <person name="Kronenberg Z."/>
            <person name="Feau N."/>
            <person name="Dhillon B."/>
            <person name="Hamelin R."/>
            <person name="Burleigh J."/>
            <person name="Smith J."/>
            <person name="Yandell M."/>
            <person name="Nelson C."/>
            <person name="Grigoriev I."/>
            <person name="Davis J."/>
        </authorList>
    </citation>
    <scope>NUCLEOTIDE SEQUENCE</scope>
    <source>
        <strain evidence="2">G11</strain>
    </source>
</reference>
<dbReference type="AlphaFoldDB" id="A0A9P6T541"/>
<evidence type="ECO:0000313" key="2">
    <source>
        <dbReference type="EMBL" id="KAG0139447.1"/>
    </source>
</evidence>
<feature type="compositionally biased region" description="Polar residues" evidence="1">
    <location>
        <begin position="129"/>
        <end position="149"/>
    </location>
</feature>
<dbReference type="EMBL" id="MU167589">
    <property type="protein sequence ID" value="KAG0139447.1"/>
    <property type="molecule type" value="Genomic_DNA"/>
</dbReference>
<evidence type="ECO:0000313" key="3">
    <source>
        <dbReference type="Proteomes" id="UP000886653"/>
    </source>
</evidence>
<gene>
    <name evidence="2" type="ORF">CROQUDRAFT_101523</name>
</gene>
<organism evidence="2 3">
    <name type="scientific">Cronartium quercuum f. sp. fusiforme G11</name>
    <dbReference type="NCBI Taxonomy" id="708437"/>
    <lineage>
        <taxon>Eukaryota</taxon>
        <taxon>Fungi</taxon>
        <taxon>Dikarya</taxon>
        <taxon>Basidiomycota</taxon>
        <taxon>Pucciniomycotina</taxon>
        <taxon>Pucciniomycetes</taxon>
        <taxon>Pucciniales</taxon>
        <taxon>Coleosporiaceae</taxon>
        <taxon>Cronartium</taxon>
    </lineage>
</organism>
<keyword evidence="3" id="KW-1185">Reference proteome</keyword>
<feature type="region of interest" description="Disordered" evidence="1">
    <location>
        <begin position="129"/>
        <end position="156"/>
    </location>
</feature>
<protein>
    <submittedName>
        <fullName evidence="2">Uncharacterized protein</fullName>
    </submittedName>
</protein>
<proteinExistence type="predicted"/>